<evidence type="ECO:0000313" key="2">
    <source>
        <dbReference type="Proteomes" id="UP000594263"/>
    </source>
</evidence>
<accession>A0A7N0VM80</accession>
<evidence type="ECO:0000313" key="1">
    <source>
        <dbReference type="EnsemblPlants" id="Kaladp1129s0022.1.v1.1.CDS.1"/>
    </source>
</evidence>
<keyword evidence="2" id="KW-1185">Reference proteome</keyword>
<dbReference type="EnsemblPlants" id="Kaladp1129s0022.1.v1.1">
    <property type="protein sequence ID" value="Kaladp1129s0022.1.v1.1.CDS.1"/>
    <property type="gene ID" value="Kaladp1129s0022.v1.1"/>
</dbReference>
<dbReference type="Gramene" id="Kaladp1129s0022.1.v1.1">
    <property type="protein sequence ID" value="Kaladp1129s0022.1.v1.1.CDS.1"/>
    <property type="gene ID" value="Kaladp1129s0022.v1.1"/>
</dbReference>
<name>A0A7N0VM80_KALFE</name>
<organism evidence="1 2">
    <name type="scientific">Kalanchoe fedtschenkoi</name>
    <name type="common">Lavender scallops</name>
    <name type="synonym">South American air plant</name>
    <dbReference type="NCBI Taxonomy" id="63787"/>
    <lineage>
        <taxon>Eukaryota</taxon>
        <taxon>Viridiplantae</taxon>
        <taxon>Streptophyta</taxon>
        <taxon>Embryophyta</taxon>
        <taxon>Tracheophyta</taxon>
        <taxon>Spermatophyta</taxon>
        <taxon>Magnoliopsida</taxon>
        <taxon>eudicotyledons</taxon>
        <taxon>Gunneridae</taxon>
        <taxon>Pentapetalae</taxon>
        <taxon>Saxifragales</taxon>
        <taxon>Crassulaceae</taxon>
        <taxon>Kalanchoe</taxon>
    </lineage>
</organism>
<protein>
    <submittedName>
        <fullName evidence="1">Uncharacterized protein</fullName>
    </submittedName>
</protein>
<reference evidence="1" key="1">
    <citation type="submission" date="2021-01" db="UniProtKB">
        <authorList>
            <consortium name="EnsemblPlants"/>
        </authorList>
    </citation>
    <scope>IDENTIFICATION</scope>
</reference>
<dbReference type="AlphaFoldDB" id="A0A7N0VM80"/>
<dbReference type="Proteomes" id="UP000594263">
    <property type="component" value="Unplaced"/>
</dbReference>
<proteinExistence type="predicted"/>
<sequence>MKIVRLVRNIVVGGEGNGMRRYQLTLSGIEIGSKSDQIGFGKEGSLKEGVDDMRLDAIDGAKLGLLNLMVHHPSFSRHLGCLLMVKHHIDLESFGRTYGLRSVGKSYIC</sequence>